<dbReference type="KEGG" id="hro:HELRODRAFT_170248"/>
<proteinExistence type="predicted"/>
<dbReference type="Proteomes" id="UP000015101">
    <property type="component" value="Unassembled WGS sequence"/>
</dbReference>
<dbReference type="InterPro" id="IPR001314">
    <property type="entry name" value="Peptidase_S1A"/>
</dbReference>
<organism evidence="4 5">
    <name type="scientific">Helobdella robusta</name>
    <name type="common">Californian leech</name>
    <dbReference type="NCBI Taxonomy" id="6412"/>
    <lineage>
        <taxon>Eukaryota</taxon>
        <taxon>Metazoa</taxon>
        <taxon>Spiralia</taxon>
        <taxon>Lophotrochozoa</taxon>
        <taxon>Annelida</taxon>
        <taxon>Clitellata</taxon>
        <taxon>Hirudinea</taxon>
        <taxon>Rhynchobdellida</taxon>
        <taxon>Glossiphoniidae</taxon>
        <taxon>Helobdella</taxon>
    </lineage>
</organism>
<dbReference type="GeneID" id="20203139"/>
<dbReference type="InterPro" id="IPR043504">
    <property type="entry name" value="Peptidase_S1_PA_chymotrypsin"/>
</dbReference>
<dbReference type="STRING" id="6412.T1F2U0"/>
<protein>
    <recommendedName>
        <fullName evidence="2">Peptidase S1 domain-containing protein</fullName>
    </recommendedName>
</protein>
<dbReference type="SUPFAM" id="SSF50494">
    <property type="entry name" value="Trypsin-like serine proteases"/>
    <property type="match status" value="1"/>
</dbReference>
<dbReference type="PROSITE" id="PS50240">
    <property type="entry name" value="TRYPSIN_DOM"/>
    <property type="match status" value="1"/>
</dbReference>
<dbReference type="InterPro" id="IPR001254">
    <property type="entry name" value="Trypsin_dom"/>
</dbReference>
<reference evidence="5" key="1">
    <citation type="submission" date="2012-12" db="EMBL/GenBank/DDBJ databases">
        <authorList>
            <person name="Hellsten U."/>
            <person name="Grimwood J."/>
            <person name="Chapman J.A."/>
            <person name="Shapiro H."/>
            <person name="Aerts A."/>
            <person name="Otillar R.P."/>
            <person name="Terry A.Y."/>
            <person name="Boore J.L."/>
            <person name="Simakov O."/>
            <person name="Marletaz F."/>
            <person name="Cho S.-J."/>
            <person name="Edsinger-Gonzales E."/>
            <person name="Havlak P."/>
            <person name="Kuo D.-H."/>
            <person name="Larsson T."/>
            <person name="Lv J."/>
            <person name="Arendt D."/>
            <person name="Savage R."/>
            <person name="Osoegawa K."/>
            <person name="de Jong P."/>
            <person name="Lindberg D.R."/>
            <person name="Seaver E.C."/>
            <person name="Weisblat D.A."/>
            <person name="Putnam N.H."/>
            <person name="Grigoriev I.V."/>
            <person name="Rokhsar D.S."/>
        </authorList>
    </citation>
    <scope>NUCLEOTIDE SEQUENCE</scope>
</reference>
<feature type="domain" description="Peptidase S1" evidence="2">
    <location>
        <begin position="73"/>
        <end position="216"/>
    </location>
</feature>
<reference evidence="4" key="3">
    <citation type="submission" date="2015-06" db="UniProtKB">
        <authorList>
            <consortium name="EnsemblMetazoa"/>
        </authorList>
    </citation>
    <scope>IDENTIFICATION</scope>
</reference>
<dbReference type="RefSeq" id="XP_009014321.1">
    <property type="nucleotide sequence ID" value="XM_009016073.1"/>
</dbReference>
<dbReference type="HOGENOM" id="CLU_1278864_0_0_1"/>
<dbReference type="PANTHER" id="PTHR24252">
    <property type="entry name" value="ACROSIN-RELATED"/>
    <property type="match status" value="1"/>
</dbReference>
<gene>
    <name evidence="4" type="primary">20203139</name>
    <name evidence="3" type="ORF">HELRODRAFT_170248</name>
</gene>
<dbReference type="PRINTS" id="PR00722">
    <property type="entry name" value="CHYMOTRYPSIN"/>
</dbReference>
<dbReference type="PANTHER" id="PTHR24252:SF7">
    <property type="entry name" value="HYALIN"/>
    <property type="match status" value="1"/>
</dbReference>
<dbReference type="EMBL" id="KB096183">
    <property type="protein sequence ID" value="ESO07710.1"/>
    <property type="molecule type" value="Genomic_DNA"/>
</dbReference>
<dbReference type="FunFam" id="2.40.10.10:FF:000068">
    <property type="entry name" value="transmembrane protease serine 2"/>
    <property type="match status" value="1"/>
</dbReference>
<dbReference type="EMBL" id="AMQM01003497">
    <property type="status" value="NOT_ANNOTATED_CDS"/>
    <property type="molecule type" value="Genomic_DNA"/>
</dbReference>
<dbReference type="GO" id="GO:0006508">
    <property type="term" value="P:proteolysis"/>
    <property type="evidence" value="ECO:0000318"/>
    <property type="project" value="GO_Central"/>
</dbReference>
<dbReference type="Pfam" id="PF00089">
    <property type="entry name" value="Trypsin"/>
    <property type="match status" value="1"/>
</dbReference>
<dbReference type="OrthoDB" id="6339452at2759"/>
<dbReference type="Gene3D" id="2.40.10.10">
    <property type="entry name" value="Trypsin-like serine proteases"/>
    <property type="match status" value="1"/>
</dbReference>
<evidence type="ECO:0000313" key="3">
    <source>
        <dbReference type="EMBL" id="ESO07710.1"/>
    </source>
</evidence>
<dbReference type="eggNOG" id="KOG3627">
    <property type="taxonomic scope" value="Eukaryota"/>
</dbReference>
<dbReference type="PROSITE" id="PS00134">
    <property type="entry name" value="TRYPSIN_HIS"/>
    <property type="match status" value="1"/>
</dbReference>
<reference evidence="3 5" key="2">
    <citation type="journal article" date="2013" name="Nature">
        <title>Insights into bilaterian evolution from three spiralian genomes.</title>
        <authorList>
            <person name="Simakov O."/>
            <person name="Marletaz F."/>
            <person name="Cho S.J."/>
            <person name="Edsinger-Gonzales E."/>
            <person name="Havlak P."/>
            <person name="Hellsten U."/>
            <person name="Kuo D.H."/>
            <person name="Larsson T."/>
            <person name="Lv J."/>
            <person name="Arendt D."/>
            <person name="Savage R."/>
            <person name="Osoegawa K."/>
            <person name="de Jong P."/>
            <person name="Grimwood J."/>
            <person name="Chapman J.A."/>
            <person name="Shapiro H."/>
            <person name="Aerts A."/>
            <person name="Otillar R.P."/>
            <person name="Terry A.Y."/>
            <person name="Boore J.L."/>
            <person name="Grigoriev I.V."/>
            <person name="Lindberg D.R."/>
            <person name="Seaver E.C."/>
            <person name="Weisblat D.A."/>
            <person name="Putnam N.H."/>
            <person name="Rokhsar D.S."/>
        </authorList>
    </citation>
    <scope>NUCLEOTIDE SEQUENCE</scope>
</reference>
<keyword evidence="5" id="KW-1185">Reference proteome</keyword>
<evidence type="ECO:0000313" key="4">
    <source>
        <dbReference type="EnsemblMetazoa" id="HelroP170248"/>
    </source>
</evidence>
<evidence type="ECO:0000256" key="1">
    <source>
        <dbReference type="ARBA" id="ARBA00023157"/>
    </source>
</evidence>
<dbReference type="CTD" id="20203139"/>
<name>T1F2U0_HELRO</name>
<dbReference type="InParanoid" id="T1F2U0"/>
<dbReference type="GO" id="GO:0004252">
    <property type="term" value="F:serine-type endopeptidase activity"/>
    <property type="evidence" value="ECO:0000318"/>
    <property type="project" value="GO_Central"/>
</dbReference>
<dbReference type="InterPro" id="IPR018114">
    <property type="entry name" value="TRYPSIN_HIS"/>
</dbReference>
<dbReference type="AlphaFoldDB" id="T1F2U0"/>
<evidence type="ECO:0000313" key="5">
    <source>
        <dbReference type="Proteomes" id="UP000015101"/>
    </source>
</evidence>
<evidence type="ECO:0000259" key="2">
    <source>
        <dbReference type="PROSITE" id="PS50240"/>
    </source>
</evidence>
<dbReference type="SMART" id="SM00020">
    <property type="entry name" value="Tryp_SPc"/>
    <property type="match status" value="1"/>
</dbReference>
<keyword evidence="1" id="KW-1015">Disulfide bond</keyword>
<sequence length="216" mass="24608">MTSTAIGNKIMRKVISYNATTFDVDILEEENMKITNITFVRSCQNNLVITLQCLKEICGTRLLNSSRFQNNYIVHGKKVERGEFPWYARLTCETILCGASIIKQQWLVTAGHCIVQLDGPKNKFIVRFSPSQCSVSVGAVFKNDRNWNIYRIEKFIVHDKYSNKGNDIALIKLNRKLTFSAFVRPVCLPRQKYTVSDFPICVAIGLGKTIRGFLDV</sequence>
<dbReference type="EnsemblMetazoa" id="HelroT170248">
    <property type="protein sequence ID" value="HelroP170248"/>
    <property type="gene ID" value="HelroG170248"/>
</dbReference>
<dbReference type="InterPro" id="IPR009003">
    <property type="entry name" value="Peptidase_S1_PA"/>
</dbReference>
<accession>T1F2U0</accession>